<feature type="coiled-coil region" evidence="3">
    <location>
        <begin position="2632"/>
        <end position="2662"/>
    </location>
</feature>
<dbReference type="Gene3D" id="1.20.58.60">
    <property type="match status" value="11"/>
</dbReference>
<feature type="domain" description="Calponin-homology (CH)" evidence="5">
    <location>
        <begin position="1"/>
        <end position="57"/>
    </location>
</feature>
<evidence type="ECO:0000259" key="5">
    <source>
        <dbReference type="PROSITE" id="PS50021"/>
    </source>
</evidence>
<dbReference type="InterPro" id="IPR018159">
    <property type="entry name" value="Spectrin/alpha-actinin"/>
</dbReference>
<keyword evidence="7" id="KW-1185">Reference proteome</keyword>
<dbReference type="CDD" id="cd00176">
    <property type="entry name" value="SPEC"/>
    <property type="match status" value="5"/>
</dbReference>
<feature type="compositionally biased region" description="Acidic residues" evidence="4">
    <location>
        <begin position="1870"/>
        <end position="1883"/>
    </location>
</feature>
<feature type="coiled-coil region" evidence="3">
    <location>
        <begin position="2274"/>
        <end position="2325"/>
    </location>
</feature>
<evidence type="ECO:0000256" key="2">
    <source>
        <dbReference type="ARBA" id="ARBA00023203"/>
    </source>
</evidence>
<dbReference type="SUPFAM" id="SSF47576">
    <property type="entry name" value="Calponin-homology domain, CH-domain"/>
    <property type="match status" value="1"/>
</dbReference>
<feature type="region of interest" description="Disordered" evidence="4">
    <location>
        <begin position="1727"/>
        <end position="1748"/>
    </location>
</feature>
<dbReference type="PIRSF" id="PIRSF002341">
    <property type="entry name" value="Dystrophin/utrophin"/>
    <property type="match status" value="1"/>
</dbReference>
<dbReference type="SMART" id="SM00033">
    <property type="entry name" value="CH"/>
    <property type="match status" value="1"/>
</dbReference>
<evidence type="ECO:0000256" key="1">
    <source>
        <dbReference type="ARBA" id="ARBA00022737"/>
    </source>
</evidence>
<dbReference type="Pfam" id="PF00307">
    <property type="entry name" value="CH"/>
    <property type="match status" value="2"/>
</dbReference>
<dbReference type="EMBL" id="BLKM01000454">
    <property type="protein sequence ID" value="GFG33780.1"/>
    <property type="molecule type" value="Genomic_DNA"/>
</dbReference>
<evidence type="ECO:0000256" key="4">
    <source>
        <dbReference type="SAM" id="MobiDB-lite"/>
    </source>
</evidence>
<dbReference type="OrthoDB" id="10057795at2759"/>
<accession>A0A6L2PQD2</accession>
<dbReference type="GO" id="GO:0003779">
    <property type="term" value="F:actin binding"/>
    <property type="evidence" value="ECO:0007669"/>
    <property type="project" value="UniProtKB-KW"/>
</dbReference>
<name>A0A6L2PQD2_COPFO</name>
<feature type="compositionally biased region" description="Basic and acidic residues" evidence="4">
    <location>
        <begin position="1728"/>
        <end position="1745"/>
    </location>
</feature>
<feature type="compositionally biased region" description="Acidic residues" evidence="4">
    <location>
        <begin position="2093"/>
        <end position="2106"/>
    </location>
</feature>
<dbReference type="InterPro" id="IPR001589">
    <property type="entry name" value="Actinin_actin-bd_CS"/>
</dbReference>
<proteinExistence type="predicted"/>
<dbReference type="InterPro" id="IPR036872">
    <property type="entry name" value="CH_dom_sf"/>
</dbReference>
<keyword evidence="2" id="KW-0009">Actin-binding</keyword>
<keyword evidence="1" id="KW-0677">Repeat</keyword>
<feature type="coiled-coil region" evidence="3">
    <location>
        <begin position="370"/>
        <end position="400"/>
    </location>
</feature>
<comment type="caution">
    <text evidence="6">The sequence shown here is derived from an EMBL/GenBank/DDBJ whole genome shotgun (WGS) entry which is preliminary data.</text>
</comment>
<feature type="compositionally biased region" description="Polar residues" evidence="4">
    <location>
        <begin position="2143"/>
        <end position="2155"/>
    </location>
</feature>
<evidence type="ECO:0000313" key="6">
    <source>
        <dbReference type="EMBL" id="GFG33780.1"/>
    </source>
</evidence>
<organism evidence="6 7">
    <name type="scientific">Coptotermes formosanus</name>
    <name type="common">Formosan subterranean termite</name>
    <dbReference type="NCBI Taxonomy" id="36987"/>
    <lineage>
        <taxon>Eukaryota</taxon>
        <taxon>Metazoa</taxon>
        <taxon>Ecdysozoa</taxon>
        <taxon>Arthropoda</taxon>
        <taxon>Hexapoda</taxon>
        <taxon>Insecta</taxon>
        <taxon>Pterygota</taxon>
        <taxon>Neoptera</taxon>
        <taxon>Polyneoptera</taxon>
        <taxon>Dictyoptera</taxon>
        <taxon>Blattodea</taxon>
        <taxon>Blattoidea</taxon>
        <taxon>Termitoidae</taxon>
        <taxon>Rhinotermitidae</taxon>
        <taxon>Coptotermes</taxon>
    </lineage>
</organism>
<dbReference type="PROSITE" id="PS50021">
    <property type="entry name" value="CH"/>
    <property type="match status" value="2"/>
</dbReference>
<keyword evidence="3" id="KW-0175">Coiled coil</keyword>
<dbReference type="InterPro" id="IPR002017">
    <property type="entry name" value="Spectrin_repeat"/>
</dbReference>
<feature type="coiled-coil region" evidence="3">
    <location>
        <begin position="861"/>
        <end position="918"/>
    </location>
</feature>
<dbReference type="SUPFAM" id="SSF46966">
    <property type="entry name" value="Spectrin repeat"/>
    <property type="match status" value="12"/>
</dbReference>
<dbReference type="FunFam" id="1.20.58.60:FF:000075">
    <property type="entry name" value="utrophin isoform X1"/>
    <property type="match status" value="1"/>
</dbReference>
<dbReference type="Pfam" id="PF00435">
    <property type="entry name" value="Spectrin"/>
    <property type="match status" value="7"/>
</dbReference>
<evidence type="ECO:0000256" key="3">
    <source>
        <dbReference type="SAM" id="Coils"/>
    </source>
</evidence>
<dbReference type="Gene3D" id="1.10.418.10">
    <property type="entry name" value="Calponin-like domain"/>
    <property type="match status" value="2"/>
</dbReference>
<gene>
    <name evidence="6" type="ORF">Cfor_05124</name>
</gene>
<feature type="coiled-coil region" evidence="3">
    <location>
        <begin position="1544"/>
        <end position="1602"/>
    </location>
</feature>
<feature type="coiled-coil region" evidence="3">
    <location>
        <begin position="1300"/>
        <end position="1353"/>
    </location>
</feature>
<feature type="region of interest" description="Disordered" evidence="4">
    <location>
        <begin position="1870"/>
        <end position="1899"/>
    </location>
</feature>
<feature type="non-terminal residue" evidence="6">
    <location>
        <position position="2818"/>
    </location>
</feature>
<dbReference type="InParanoid" id="A0A6L2PQD2"/>
<protein>
    <recommendedName>
        <fullName evidence="5">Calponin-homology (CH) domain-containing protein</fullName>
    </recommendedName>
</protein>
<dbReference type="Proteomes" id="UP000502823">
    <property type="component" value="Unassembled WGS sequence"/>
</dbReference>
<dbReference type="SMART" id="SM00150">
    <property type="entry name" value="SPEC"/>
    <property type="match status" value="13"/>
</dbReference>
<sequence length="2818" mass="320317">KRERGRMRVHHLNNVNKALQILEQNNVKLVNISNNDIVDGNPKLTLGLVWSIILHWQVHYHLKDLMSELQQTNLEKTLLAWCRQNTKDYPGVDVKNFTTSWSDGLAFNALIHRWRPEFDFHNIARKHPNARLEHAFRVAQEHLGIERLLDPEDVNTSVPDKKSIMMYVMCLFQSLPHSEMDMSHLDISIHSDSSPIMSSGAEVKSVCYGGSFSVPSSRPVSLATNISVELGGYQVALEEVLTWLLEAEDKLSNSSVIEGGLESVKEQFHSHEGFLLELAGHQEGVGAVLEEGARMLSEGGLSRDEEDEVRVQMRLLNSRWEDLRIKAMERQARIHETLMDLQQKQLDQLRQWLTATEDRISNMAETSPNYEAHKEQIEQHKQLQQDLEQQQRVVDALSNMVVVIDENSPESAYSQMEDQLTALGERWAHICQWTEERCKKLQNLAVKWNQVMDEFQAIQQWLNNKETQIKQMEANPLLEIGEVFQRIKKLQVLKLEMDAQQRRILVLQDSVQQLVSGSASHGGSSMLEKVEMLQDRWDALIQIMEVQGQRISNSGFEFNMAPSTGEAISAMLPEQQREMSEILTAVTSQEVHHSESKKRRVGSTTRLEFDSALTQFNSWMEYMEAALSVRSTSEQGPFYGLSMEEQLRTYKDMETDVQNHKTEVDRVVALGKLLVEEAQTNEPVKDEEHKVSAVQYRWNGLAALLQECKERIYFLQEKKCLYSEMSTLELILEGCQKWLEGISSSPPAPGNVAQQLEQCRMKIVSVKSHEDSINKIRKWAADLSSSQLAGSDAESINADTNNFLDRWGELMLRLAEKQTELNNAVDRSPPQKYLEAMDALMKWVHSVEGVLLSEHAVVADIAVMEDQLQKFNELQKTIEEQQSSFNYVNTTGQDLIHRAGSETQSQRLKDELQDLNARWSDIPVILDERQKKLQKDIELLHQFRDEMEGLNSWLQEVEAFLQAEEDLPIGDIEMLEAQLEQSNALQDDVETLQPNVNNIESTSLKLLSNADPNFAEELRLQVDILIGKWRRVVVGAKEQNVRLKDALEKSKRVTEGVEEFTSWLCKLETEVPFNANVTSSAELFHLKGKYQVLKDKVDKRTEEFRNINEIGNDLLLMSEGSSVQDVARKFTHLNAKWSDVTDGIYDKFKILKEASHEYGEFRGKYNEMDWLDKLEKRLRKSPKSAADAEEISEELDDLENYIRNHPEARLAKIQEIGRQLVDDGIMPQTIQADVEAITSRWSHLSQQARDRTLLLEGSVQEAQESESHILELQKWVTHVDALLTARVENDLTADDLPDDDQRLVEEFETQESTLKEMEEQVKTYTCAGKHEAAARLQEQMLLLQKRFSEVQLKFQRFRSPSNLEPRLARALRELRGVEEATCLLELASDDPEGIEGQLKHCMRFYHTLSDIKGEVESIIKSGRKLVEDKAVPDPQKFSARIDSLKELYNKLGSQITEAKAALDSAWGLSRNLQREIPALNEWIDRVEAQLDAFETTGGLNTNLDLQITYLKKTLKEDIPKWSLVKEDIKSSYKTFSALCDPVYLEVLKERVNDAIKKCERLDARLRTMEEVNSSLAEMNQWLNEIEENVNKLDAVARDQISEKHISECKVKPQEHVAPKLLLVAQNEHDTLPPEESLKTVFSGHEMIEQDCMGYLNPVFEDLLEHTEVAEIKSGKAGRLADGILERPEEQMEFEPPLEGERHNPGIKSYDVTEVRQGESVVPDVLETTEERSRVNKQEESEDCRRMSSVTETETFVEQGCGGYVETLESSAQAVKDADDMDTFCLAKDSMLFSQVSTNTLVTSSAEVARVGSHQEADPCQVVEVKAIEIVKSVVTPMESIEHVVYPSRIVETTVHFGPQSVEMVEIIEEAETEPEESAPETDTESAVKSATVQGDRRKRPSTLKLHDVEAGAERHEEEAFDTVISNKKIARLSPKKDGPPPSQQLSDEEIIRVSAAASSDQTACLHVTQLLTESVEKLSKSPPKTTVTAWRDSECIILDTTNRQNSHADNCVEVVGRTAQFAVTEDGHRSEHSTSPDIKEVILKKEIEVSKTYKIIGNFSDPDPSCNAAAVELGDTCPVLDDDFNSFYGSDKETDDVVEFSDDGEPPLELNDSSSSDDESPSLGHLVMQHFDKVAVSPPQPTPRTSKGQKETLSSPLTQEITSFEEAAHQMLRRMEVMLVTVKGVSSEKDPGKRLEVLERELSFLAPDVATLISRGDGLILTVHSSDPVRAERLKESSQDKLRSKWQEVKAVCEVRKAEAQQGEDKLRECNQLVAELQMWLKDAKRRLEQANNEEHQLKAFQEEFEKKEKDIASLNEKFAELERLQIGCGDTGDTVTIINRKWQDVCGQFQHFQKGSKEKTVPDSKMVCNDIGGTQAAEFVTRVNKVREAASTISRQLNSFPLSGWDYDSFPAQEECLKKVKEGLNALKPSVDEIEYERDGVMKRAKREHGDQVRRVVDKLREEWSQVNRGYTERHNRWLKCMDTWRNLHNNCQTFGEWLVTAEVMIREWQSADLPLAEAKAKQKDLEKQVTMKHRTMSNIGVACREVVGRSQPPESTNVQIMVDDLRHRWQVVLAELTTRRDKITAMEAAASLKDVIIEFLDSTQVCLDQIKVLLASTANPSDDTSLAVRLSMVKAREEELAEKKRELEKLKKSKQVQSYEQLKNLGIAMEKASSGLSDHHEYIECKLSSLKKYTTHLDAVIAWVMETKTRINISKELTDKEKKRVIDNIMTSVYDRETEVKEVLENFTNLEKECEGAKQPVSVELQEKIKKLREDWQYVKNRGDAVISHDTSVQGAAATVARETAASTAYSPRVHA</sequence>
<feature type="domain" description="Calponin-homology (CH)" evidence="5">
    <location>
        <begin position="72"/>
        <end position="176"/>
    </location>
</feature>
<evidence type="ECO:0000313" key="7">
    <source>
        <dbReference type="Proteomes" id="UP000502823"/>
    </source>
</evidence>
<dbReference type="InterPro" id="IPR035436">
    <property type="entry name" value="Dystrophin/utrophin"/>
</dbReference>
<dbReference type="FunFam" id="1.10.418.10:FF:000032">
    <property type="entry name" value="utrophin isoform X1"/>
    <property type="match status" value="1"/>
</dbReference>
<dbReference type="InterPro" id="IPR001715">
    <property type="entry name" value="CH_dom"/>
</dbReference>
<dbReference type="PANTHER" id="PTHR11915">
    <property type="entry name" value="SPECTRIN/FILAMIN RELATED CYTOSKELETAL PROTEIN"/>
    <property type="match status" value="1"/>
</dbReference>
<reference evidence="7" key="1">
    <citation type="submission" date="2020-01" db="EMBL/GenBank/DDBJ databases">
        <title>Draft genome sequence of the Termite Coptotermes fromosanus.</title>
        <authorList>
            <person name="Itakura S."/>
            <person name="Yosikawa Y."/>
            <person name="Umezawa K."/>
        </authorList>
    </citation>
    <scope>NUCLEOTIDE SEQUENCE [LARGE SCALE GENOMIC DNA]</scope>
</reference>
<dbReference type="PROSITE" id="PS00020">
    <property type="entry name" value="ACTININ_2"/>
    <property type="match status" value="1"/>
</dbReference>
<feature type="region of interest" description="Disordered" evidence="4">
    <location>
        <begin position="2088"/>
        <end position="2123"/>
    </location>
</feature>
<feature type="region of interest" description="Disordered" evidence="4">
    <location>
        <begin position="2135"/>
        <end position="2155"/>
    </location>
</feature>
<dbReference type="FunCoup" id="A0A6L2PQD2">
    <property type="interactions" value="322"/>
</dbReference>
<feature type="non-terminal residue" evidence="6">
    <location>
        <position position="1"/>
    </location>
</feature>
<dbReference type="GO" id="GO:0005737">
    <property type="term" value="C:cytoplasm"/>
    <property type="evidence" value="ECO:0007669"/>
    <property type="project" value="UniProtKB-ARBA"/>
</dbReference>